<evidence type="ECO:0000256" key="1">
    <source>
        <dbReference type="SAM" id="MobiDB-lite"/>
    </source>
</evidence>
<sequence length="874" mass="101572">MKQQWSISENNIELLEEGLYQGKQKCIKRIIYKTNCCTRFILYLKLIFLLEVILFFGWGCYMISQTYLPKVIENEATFITLEKYPSVIGSLSEIQESRPIAEMPAIFVKSEIIDKINNLLENTKFTKDQNLMQNEAIVTDATSMVQTNSQNSNNVRHDNIIEIYNVNRLLKTLSLGSLVHNEKFMKSSVPEKFSSIESTDEDISTYKKNNFLRHVQFLQKLPDISKIKAANDLEKFKSINDFTKDADYLILKSQENHALGASNNPESLEFNVAATSNLKNSVDNTIGYVDLILQDLKFFDLIKDAIQDNGNEDSTVSTLSDETNEQVKNLKLDLDFVMYPFYESYESSDIPIKNLAENSFTFQPVLEEEISKQVKNRSSDDVDKRNKDIRDTNDSDMSMSASAFENQDYLDTSMITTQSTGEQHSSEDIEKIIEIEIYDESMQSTMQDSAEFSTSNVDKFQWFNMAPRFADFEWKDVSKSDEVSSLFWDTYKEDIDDVIPESQCEVTIKMGILKVKCPTIKFDEEWNFTSSEIQPPTEILKVTDFRDIFDAFLHTQYNENANEQLKIENISNENFNKEVTTLQNNRPKIIDIIELQESTTNANDASIDLFDVAFIDPSDSGNSDENIAFYNFPFYDSNEEEGKRITREASTISKFDSSTVDSNKGQNLFFDISDTHQQEQLKINKEKDYSVSDNSKTFLEILKYFYHLEKNLTSLLKNEISNIIAGCLSKSSYENNFGNDICIFIRYMSSTPRYSWNKQFLEEALRTFLDYLQKLNHRLHIKEDSYRKKRMTDDLAWQEDEISNTLEEDNNDVDLLEKLKKVFHKMEILALCIDKLHERYLLHNKLDDDYVSSEFPIETEEHRESYTSRIVHEK</sequence>
<evidence type="ECO:0000256" key="2">
    <source>
        <dbReference type="SAM" id="Phobius"/>
    </source>
</evidence>
<keyword evidence="2" id="KW-1133">Transmembrane helix</keyword>
<evidence type="ECO:0000313" key="4">
    <source>
        <dbReference type="Proteomes" id="UP000075809"/>
    </source>
</evidence>
<keyword evidence="2" id="KW-0472">Membrane</keyword>
<feature type="region of interest" description="Disordered" evidence="1">
    <location>
        <begin position="371"/>
        <end position="398"/>
    </location>
</feature>
<dbReference type="AlphaFoldDB" id="A0A151WKP6"/>
<dbReference type="Proteomes" id="UP000075809">
    <property type="component" value="Unassembled WGS sequence"/>
</dbReference>
<dbReference type="EMBL" id="KQ983012">
    <property type="protein sequence ID" value="KYQ48255.1"/>
    <property type="molecule type" value="Genomic_DNA"/>
</dbReference>
<feature type="transmembrane region" description="Helical" evidence="2">
    <location>
        <begin position="40"/>
        <end position="64"/>
    </location>
</feature>
<proteinExistence type="predicted"/>
<evidence type="ECO:0000313" key="3">
    <source>
        <dbReference type="EMBL" id="KYQ48255.1"/>
    </source>
</evidence>
<feature type="compositionally biased region" description="Basic and acidic residues" evidence="1">
    <location>
        <begin position="371"/>
        <end position="393"/>
    </location>
</feature>
<reference evidence="3 4" key="1">
    <citation type="submission" date="2015-09" db="EMBL/GenBank/DDBJ databases">
        <title>Trachymyrmex zeteki WGS genome.</title>
        <authorList>
            <person name="Nygaard S."/>
            <person name="Hu H."/>
            <person name="Boomsma J."/>
            <person name="Zhang G."/>
        </authorList>
    </citation>
    <scope>NUCLEOTIDE SEQUENCE [LARGE SCALE GENOMIC DNA]</scope>
    <source>
        <strain evidence="3">Tzet28-1</strain>
        <tissue evidence="3">Whole body</tissue>
    </source>
</reference>
<keyword evidence="4" id="KW-1185">Reference proteome</keyword>
<dbReference type="KEGG" id="mzt:108729068"/>
<gene>
    <name evidence="3" type="ORF">ALC60_12583</name>
</gene>
<dbReference type="OrthoDB" id="7701312at2759"/>
<protein>
    <submittedName>
        <fullName evidence="3">Uncharacterized protein</fullName>
    </submittedName>
</protein>
<organism evidence="3 4">
    <name type="scientific">Mycetomoellerius zeteki</name>
    <dbReference type="NCBI Taxonomy" id="64791"/>
    <lineage>
        <taxon>Eukaryota</taxon>
        <taxon>Metazoa</taxon>
        <taxon>Ecdysozoa</taxon>
        <taxon>Arthropoda</taxon>
        <taxon>Hexapoda</taxon>
        <taxon>Insecta</taxon>
        <taxon>Pterygota</taxon>
        <taxon>Neoptera</taxon>
        <taxon>Endopterygota</taxon>
        <taxon>Hymenoptera</taxon>
        <taxon>Apocrita</taxon>
        <taxon>Aculeata</taxon>
        <taxon>Formicoidea</taxon>
        <taxon>Formicidae</taxon>
        <taxon>Myrmicinae</taxon>
        <taxon>Mycetomoellerius</taxon>
    </lineage>
</organism>
<name>A0A151WKP6_9HYME</name>
<keyword evidence="2" id="KW-0812">Transmembrane</keyword>
<accession>A0A151WKP6</accession>